<feature type="signal peptide" evidence="2">
    <location>
        <begin position="1"/>
        <end position="26"/>
    </location>
</feature>
<dbReference type="SUPFAM" id="SSF49503">
    <property type="entry name" value="Cupredoxins"/>
    <property type="match status" value="1"/>
</dbReference>
<dbReference type="GO" id="GO:0005507">
    <property type="term" value="F:copper ion binding"/>
    <property type="evidence" value="ECO:0007669"/>
    <property type="project" value="InterPro"/>
</dbReference>
<accession>A0AAE1RM23</accession>
<dbReference type="InterPro" id="IPR008972">
    <property type="entry name" value="Cupredoxin"/>
</dbReference>
<evidence type="ECO:0000259" key="3">
    <source>
        <dbReference type="Pfam" id="PF07732"/>
    </source>
</evidence>
<sequence>MAMAHLHVFLFACAIALLASSSMVSAEVIKLSFHVQNLTINRLCRRQVITAVDGSLPGPNLHVREGDTLVVHVFNKSPYDLTIH</sequence>
<proteinExistence type="inferred from homology"/>
<gene>
    <name evidence="4" type="ORF">RND71_026300</name>
</gene>
<comment type="similarity">
    <text evidence="1">Belongs to the multicopper oxidase family.</text>
</comment>
<comment type="caution">
    <text evidence="4">The sequence shown here is derived from an EMBL/GenBank/DDBJ whole genome shotgun (WGS) entry which is preliminary data.</text>
</comment>
<evidence type="ECO:0000313" key="5">
    <source>
        <dbReference type="Proteomes" id="UP001291623"/>
    </source>
</evidence>
<dbReference type="Pfam" id="PF07732">
    <property type="entry name" value="Cu-oxidase_3"/>
    <property type="match status" value="1"/>
</dbReference>
<evidence type="ECO:0000256" key="1">
    <source>
        <dbReference type="ARBA" id="ARBA00010609"/>
    </source>
</evidence>
<feature type="domain" description="Plastocyanin-like" evidence="3">
    <location>
        <begin position="35"/>
        <end position="84"/>
    </location>
</feature>
<feature type="chain" id="PRO_5042235197" description="Plastocyanin-like domain-containing protein" evidence="2">
    <location>
        <begin position="27"/>
        <end position="84"/>
    </location>
</feature>
<name>A0AAE1RM23_9SOLA</name>
<protein>
    <recommendedName>
        <fullName evidence="3">Plastocyanin-like domain-containing protein</fullName>
    </recommendedName>
</protein>
<keyword evidence="2" id="KW-0732">Signal</keyword>
<dbReference type="AlphaFoldDB" id="A0AAE1RM23"/>
<reference evidence="4" key="1">
    <citation type="submission" date="2023-12" db="EMBL/GenBank/DDBJ databases">
        <title>Genome assembly of Anisodus tanguticus.</title>
        <authorList>
            <person name="Wang Y.-J."/>
        </authorList>
    </citation>
    <scope>NUCLEOTIDE SEQUENCE</scope>
    <source>
        <strain evidence="4">KB-2021</strain>
        <tissue evidence="4">Leaf</tissue>
    </source>
</reference>
<dbReference type="Proteomes" id="UP001291623">
    <property type="component" value="Unassembled WGS sequence"/>
</dbReference>
<keyword evidence="5" id="KW-1185">Reference proteome</keyword>
<evidence type="ECO:0000313" key="4">
    <source>
        <dbReference type="EMBL" id="KAK4354106.1"/>
    </source>
</evidence>
<evidence type="ECO:0000256" key="2">
    <source>
        <dbReference type="SAM" id="SignalP"/>
    </source>
</evidence>
<organism evidence="4 5">
    <name type="scientific">Anisodus tanguticus</name>
    <dbReference type="NCBI Taxonomy" id="243964"/>
    <lineage>
        <taxon>Eukaryota</taxon>
        <taxon>Viridiplantae</taxon>
        <taxon>Streptophyta</taxon>
        <taxon>Embryophyta</taxon>
        <taxon>Tracheophyta</taxon>
        <taxon>Spermatophyta</taxon>
        <taxon>Magnoliopsida</taxon>
        <taxon>eudicotyledons</taxon>
        <taxon>Gunneridae</taxon>
        <taxon>Pentapetalae</taxon>
        <taxon>asterids</taxon>
        <taxon>lamiids</taxon>
        <taxon>Solanales</taxon>
        <taxon>Solanaceae</taxon>
        <taxon>Solanoideae</taxon>
        <taxon>Hyoscyameae</taxon>
        <taxon>Anisodus</taxon>
    </lineage>
</organism>
<dbReference type="Gene3D" id="2.60.40.420">
    <property type="entry name" value="Cupredoxins - blue copper proteins"/>
    <property type="match status" value="1"/>
</dbReference>
<dbReference type="InterPro" id="IPR011707">
    <property type="entry name" value="Cu-oxidase-like_N"/>
</dbReference>
<dbReference type="EMBL" id="JAVYJV010000014">
    <property type="protein sequence ID" value="KAK4354106.1"/>
    <property type="molecule type" value="Genomic_DNA"/>
</dbReference>